<dbReference type="InterPro" id="IPR013520">
    <property type="entry name" value="Ribonucl_H"/>
</dbReference>
<comment type="function">
    <text evidence="5">3'-to-5' exoribonuclease specific for small oligoribonucleotides.</text>
</comment>
<name>A0ABT4M483_9BURK</name>
<dbReference type="PANTHER" id="PTHR11046">
    <property type="entry name" value="OLIGORIBONUCLEASE, MITOCHONDRIAL"/>
    <property type="match status" value="1"/>
</dbReference>
<keyword evidence="2 5" id="KW-0540">Nuclease</keyword>
<dbReference type="InterPro" id="IPR012337">
    <property type="entry name" value="RNaseH-like_sf"/>
</dbReference>
<dbReference type="EMBL" id="JAPWHE010000005">
    <property type="protein sequence ID" value="MCZ4330058.1"/>
    <property type="molecule type" value="Genomic_DNA"/>
</dbReference>
<keyword evidence="3 5" id="KW-0378">Hydrolase</keyword>
<evidence type="ECO:0000256" key="1">
    <source>
        <dbReference type="ARBA" id="ARBA00009921"/>
    </source>
</evidence>
<dbReference type="InterPro" id="IPR036397">
    <property type="entry name" value="RNaseH_sf"/>
</dbReference>
<dbReference type="RefSeq" id="WP_269358353.1">
    <property type="nucleotide sequence ID" value="NZ_JAPWHE010000005.1"/>
</dbReference>
<comment type="caution">
    <text evidence="7">The sequence shown here is derived from an EMBL/GenBank/DDBJ whole genome shotgun (WGS) entry which is preliminary data.</text>
</comment>
<proteinExistence type="inferred from homology"/>
<evidence type="ECO:0000259" key="6">
    <source>
        <dbReference type="SMART" id="SM00479"/>
    </source>
</evidence>
<evidence type="ECO:0000256" key="2">
    <source>
        <dbReference type="ARBA" id="ARBA00022722"/>
    </source>
</evidence>
<sequence>MAANDQRLIWLDMEMSGLDPEKERILEIAMVVTEPDLTPVAQAPVLVIHQDDAVLDGMDKWNQSTHGKSGLIDKVKASTLTESAAEDVLLAFLAPLVPAGKSPMCGNTIGQDRRFMVKYMPRLEAYFHYRNLDVSTLKELSLRWKPEVYRSFVKASKHEALADIQESIDELKHYREHFIRL</sequence>
<dbReference type="SMART" id="SM00479">
    <property type="entry name" value="EXOIII"/>
    <property type="match status" value="1"/>
</dbReference>
<gene>
    <name evidence="5 7" type="primary">orn</name>
    <name evidence="7" type="ORF">O4H32_08855</name>
</gene>
<organism evidence="7 8">
    <name type="scientific">Castellaniella denitrificans</name>
    <dbReference type="NCBI Taxonomy" id="56119"/>
    <lineage>
        <taxon>Bacteria</taxon>
        <taxon>Pseudomonadati</taxon>
        <taxon>Pseudomonadota</taxon>
        <taxon>Betaproteobacteria</taxon>
        <taxon>Burkholderiales</taxon>
        <taxon>Alcaligenaceae</taxon>
        <taxon>Castellaniella</taxon>
    </lineage>
</organism>
<evidence type="ECO:0000256" key="4">
    <source>
        <dbReference type="ARBA" id="ARBA00022839"/>
    </source>
</evidence>
<evidence type="ECO:0000313" key="7">
    <source>
        <dbReference type="EMBL" id="MCZ4330058.1"/>
    </source>
</evidence>
<dbReference type="SUPFAM" id="SSF53098">
    <property type="entry name" value="Ribonuclease H-like"/>
    <property type="match status" value="1"/>
</dbReference>
<evidence type="ECO:0000313" key="8">
    <source>
        <dbReference type="Proteomes" id="UP001068379"/>
    </source>
</evidence>
<feature type="domain" description="Exonuclease" evidence="6">
    <location>
        <begin position="7"/>
        <end position="180"/>
    </location>
</feature>
<protein>
    <recommendedName>
        <fullName evidence="5">Oligoribonuclease</fullName>
        <ecNumber evidence="5">3.1.-.-</ecNumber>
    </recommendedName>
</protein>
<evidence type="ECO:0000256" key="3">
    <source>
        <dbReference type="ARBA" id="ARBA00022801"/>
    </source>
</evidence>
<keyword evidence="5" id="KW-0963">Cytoplasm</keyword>
<comment type="similarity">
    <text evidence="1 5">Belongs to the oligoribonuclease family.</text>
</comment>
<dbReference type="CDD" id="cd06135">
    <property type="entry name" value="Orn"/>
    <property type="match status" value="1"/>
</dbReference>
<keyword evidence="4 5" id="KW-0269">Exonuclease</keyword>
<comment type="subcellular location">
    <subcellularLocation>
        <location evidence="5">Cytoplasm</location>
    </subcellularLocation>
</comment>
<dbReference type="PANTHER" id="PTHR11046:SF0">
    <property type="entry name" value="OLIGORIBONUCLEASE, MITOCHONDRIAL"/>
    <property type="match status" value="1"/>
</dbReference>
<dbReference type="InterPro" id="IPR022894">
    <property type="entry name" value="Oligoribonuclease"/>
</dbReference>
<dbReference type="GO" id="GO:0016787">
    <property type="term" value="F:hydrolase activity"/>
    <property type="evidence" value="ECO:0007669"/>
    <property type="project" value="UniProtKB-KW"/>
</dbReference>
<dbReference type="Gene3D" id="3.30.420.10">
    <property type="entry name" value="Ribonuclease H-like superfamily/Ribonuclease H"/>
    <property type="match status" value="1"/>
</dbReference>
<dbReference type="NCBIfam" id="NF003765">
    <property type="entry name" value="PRK05359.1"/>
    <property type="match status" value="1"/>
</dbReference>
<dbReference type="Pfam" id="PF00929">
    <property type="entry name" value="RNase_T"/>
    <property type="match status" value="1"/>
</dbReference>
<evidence type="ECO:0000256" key="5">
    <source>
        <dbReference type="HAMAP-Rule" id="MF_00045"/>
    </source>
</evidence>
<dbReference type="EC" id="3.1.-.-" evidence="5"/>
<reference evidence="7" key="1">
    <citation type="submission" date="2022-12" db="EMBL/GenBank/DDBJ databases">
        <title>Bacterial isolates from different developmental stages of Nematostella vectensis.</title>
        <authorList>
            <person name="Fraune S."/>
        </authorList>
    </citation>
    <scope>NUCLEOTIDE SEQUENCE</scope>
    <source>
        <strain evidence="7">G21619-S1</strain>
    </source>
</reference>
<feature type="active site" evidence="5">
    <location>
        <position position="129"/>
    </location>
</feature>
<accession>A0ABT4M483</accession>
<dbReference type="HAMAP" id="MF_00045">
    <property type="entry name" value="Oligoribonuclease"/>
    <property type="match status" value="1"/>
</dbReference>
<dbReference type="Proteomes" id="UP001068379">
    <property type="component" value="Unassembled WGS sequence"/>
</dbReference>
<keyword evidence="8" id="KW-1185">Reference proteome</keyword>